<dbReference type="AlphaFoldDB" id="A0A0D1W8P6"/>
<evidence type="ECO:0000256" key="1">
    <source>
        <dbReference type="SAM" id="MobiDB-lite"/>
    </source>
</evidence>
<reference evidence="2 3" key="1">
    <citation type="submission" date="2015-01" db="EMBL/GenBank/DDBJ databases">
        <title>The Genome Sequence of Exophiala sideris CBS121828.</title>
        <authorList>
            <consortium name="The Broad Institute Genomics Platform"/>
            <person name="Cuomo C."/>
            <person name="de Hoog S."/>
            <person name="Gorbushina A."/>
            <person name="Stielow B."/>
            <person name="Teixiera M."/>
            <person name="Abouelleil A."/>
            <person name="Chapman S.B."/>
            <person name="Priest M."/>
            <person name="Young S.K."/>
            <person name="Wortman J."/>
            <person name="Nusbaum C."/>
            <person name="Birren B."/>
        </authorList>
    </citation>
    <scope>NUCLEOTIDE SEQUENCE [LARGE SCALE GENOMIC DNA]</scope>
    <source>
        <strain evidence="2 3">CBS 121828</strain>
    </source>
</reference>
<name>A0A0D1W8P6_9EURO</name>
<proteinExistence type="predicted"/>
<feature type="compositionally biased region" description="Polar residues" evidence="1">
    <location>
        <begin position="155"/>
        <end position="164"/>
    </location>
</feature>
<dbReference type="EMBL" id="KN846951">
    <property type="protein sequence ID" value="KIV85125.1"/>
    <property type="molecule type" value="Genomic_DNA"/>
</dbReference>
<organism evidence="2 3">
    <name type="scientific">Exophiala sideris</name>
    <dbReference type="NCBI Taxonomy" id="1016849"/>
    <lineage>
        <taxon>Eukaryota</taxon>
        <taxon>Fungi</taxon>
        <taxon>Dikarya</taxon>
        <taxon>Ascomycota</taxon>
        <taxon>Pezizomycotina</taxon>
        <taxon>Eurotiomycetes</taxon>
        <taxon>Chaetothyriomycetidae</taxon>
        <taxon>Chaetothyriales</taxon>
        <taxon>Herpotrichiellaceae</taxon>
        <taxon>Exophiala</taxon>
    </lineage>
</organism>
<gene>
    <name evidence="2" type="ORF">PV11_00860</name>
</gene>
<evidence type="ECO:0000313" key="3">
    <source>
        <dbReference type="Proteomes" id="UP000053599"/>
    </source>
</evidence>
<feature type="compositionally biased region" description="Basic and acidic residues" evidence="1">
    <location>
        <begin position="193"/>
        <end position="204"/>
    </location>
</feature>
<feature type="compositionally biased region" description="Polar residues" evidence="1">
    <location>
        <begin position="173"/>
        <end position="192"/>
    </location>
</feature>
<accession>A0A0D1W8P6</accession>
<evidence type="ECO:0000313" key="2">
    <source>
        <dbReference type="EMBL" id="KIV85125.1"/>
    </source>
</evidence>
<dbReference type="HOGENOM" id="CLU_1120200_0_0_1"/>
<protein>
    <submittedName>
        <fullName evidence="2">Uncharacterized protein</fullName>
    </submittedName>
</protein>
<feature type="region of interest" description="Disordered" evidence="1">
    <location>
        <begin position="143"/>
        <end position="206"/>
    </location>
</feature>
<dbReference type="Proteomes" id="UP000053599">
    <property type="component" value="Unassembled WGS sequence"/>
</dbReference>
<sequence>MLWSFFDIRRTLPGLRYVEMDEAHGHLNLEKAQHIRDFFHNCWIPEHNKPSANQDLQRAVIELVEVARQREAQLDEWIQARLEAQCNELKNMMLEALGDPTLLGFYSSITALIDTATDINTRSSHLLAFSDQALYSGERVHAPAPSIERPDGPIPTTSLPQDVRTTAAPVSGTDASQETSVRHQSASTSSTKDQVDHGNTEHEVGPLPCDIARSVQRVKRRCCNFIASKLRSSRSYHVVGSRCLRSSS</sequence>